<evidence type="ECO:0000313" key="1">
    <source>
        <dbReference type="EMBL" id="NCN65477.1"/>
    </source>
</evidence>
<dbReference type="EMBL" id="JAACQH010000048">
    <property type="protein sequence ID" value="NCS91344.1"/>
    <property type="molecule type" value="Genomic_DNA"/>
</dbReference>
<gene>
    <name evidence="2" type="ORF">GW779_02840</name>
    <name evidence="1" type="ORF">GW910_05400</name>
</gene>
<dbReference type="AlphaFoldDB" id="A0A8J7YV79"/>
<dbReference type="EMBL" id="JAACVF010000145">
    <property type="protein sequence ID" value="NCN65477.1"/>
    <property type="molecule type" value="Genomic_DNA"/>
</dbReference>
<accession>A0A8J7YV79</accession>
<dbReference type="Proteomes" id="UP000768163">
    <property type="component" value="Unassembled WGS sequence"/>
</dbReference>
<evidence type="ECO:0000313" key="3">
    <source>
        <dbReference type="Proteomes" id="UP000738826"/>
    </source>
</evidence>
<comment type="caution">
    <text evidence="2">The sequence shown here is derived from an EMBL/GenBank/DDBJ whole genome shotgun (WGS) entry which is preliminary data.</text>
</comment>
<organism evidence="2 3">
    <name type="scientific">Candidatus Altarchaeum hamiconexum</name>
    <dbReference type="NCBI Taxonomy" id="1803513"/>
    <lineage>
        <taxon>Archaea</taxon>
        <taxon>Candidatus Altarchaeota</taxon>
        <taxon>Candidatus Altiarchaeia</taxon>
        <taxon>Candidatus Altarchaeales</taxon>
        <taxon>Candidatus Altarchaeaceae</taxon>
        <taxon>Candidatus Altarchaeum</taxon>
    </lineage>
</organism>
<sequence>MAKNRDFDKYLGNGKIRKTMKQTEVMLVVDDVKFSGGLRVLNNYEHIDKVGNFSDLVGCVCSFFK</sequence>
<proteinExistence type="predicted"/>
<reference evidence="2" key="1">
    <citation type="submission" date="2019-11" db="EMBL/GenBank/DDBJ databases">
        <title>Lipid analysis of CO2-rich subsurface aquifers suggests an autotrophy-based deep biosphere with lysolipids enriched in CPR bacteria.</title>
        <authorList>
            <person name="Probst A.J."/>
            <person name="Elling F.J."/>
            <person name="Castelle C.J."/>
            <person name="Zhu Q."/>
            <person name="Elvert M."/>
            <person name="Birarda G."/>
            <person name="Holman H.-Y."/>
            <person name="Lane K.R."/>
            <person name="Ladd B."/>
            <person name="Ryan M.C."/>
            <person name="Woyke T."/>
            <person name="Hinrichs K.-U."/>
            <person name="Banfield J.F."/>
        </authorList>
    </citation>
    <scope>NUCLEOTIDE SEQUENCE</scope>
    <source>
        <strain evidence="1">CG_2015-01_33_1645</strain>
        <strain evidence="2">CG_2015-04_33_537</strain>
    </source>
</reference>
<name>A0A8J7YV79_9ARCH</name>
<dbReference type="Proteomes" id="UP000738826">
    <property type="component" value="Unassembled WGS sequence"/>
</dbReference>
<evidence type="ECO:0000313" key="2">
    <source>
        <dbReference type="EMBL" id="NCS91344.1"/>
    </source>
</evidence>
<protein>
    <submittedName>
        <fullName evidence="2">Uncharacterized protein</fullName>
    </submittedName>
</protein>